<evidence type="ECO:0000256" key="2">
    <source>
        <dbReference type="SAM" id="Phobius"/>
    </source>
</evidence>
<accession>A0A0A6USM5</accession>
<keyword evidence="4" id="KW-1185">Reference proteome</keyword>
<name>A0A0A6USM5_ACTUT</name>
<feature type="region of interest" description="Disordered" evidence="1">
    <location>
        <begin position="97"/>
        <end position="126"/>
    </location>
</feature>
<dbReference type="eggNOG" id="ENOG50339H8">
    <property type="taxonomic scope" value="Bacteria"/>
</dbReference>
<sequence>MTRYKRRGHWRTSAHGTRHWVNTHDVNRSSGRWSPPRRRTYSASIPRATTVSTPVAGWISPNARCPVCGASVYFYANQHGSRVFFDDLGPPWPKHPCTDTGATPVATPGDRQAPSRHDFSTAQPPGIRRDRDWKTYAVKKVSFGGGYSRITLQRIDGTGSGPAWAVAGQTPLRADDLVFVRNQRMSYFDAASGGPVIAENAGRAAALAGRLVTDRDKDHVLANLDARVIDGELIRVTEDVRAARTRGDIARALKIDVTDLKVAPPRPVDLWLLALGFVLMVAVTSTTNGPHSYLVMLPGLSVTAVAVYRLNPDMERARRIALALVTTLFMICPAGALGGMIQVEILGR</sequence>
<protein>
    <submittedName>
        <fullName evidence="3">Uncharacterized protein</fullName>
    </submittedName>
</protein>
<keyword evidence="2" id="KW-0812">Transmembrane</keyword>
<evidence type="ECO:0000313" key="3">
    <source>
        <dbReference type="EMBL" id="KHD77454.1"/>
    </source>
</evidence>
<evidence type="ECO:0000313" key="4">
    <source>
        <dbReference type="Proteomes" id="UP000054537"/>
    </source>
</evidence>
<feature type="transmembrane region" description="Helical" evidence="2">
    <location>
        <begin position="268"/>
        <end position="285"/>
    </location>
</feature>
<organism evidence="3 4">
    <name type="scientific">Actinoplanes utahensis</name>
    <dbReference type="NCBI Taxonomy" id="1869"/>
    <lineage>
        <taxon>Bacteria</taxon>
        <taxon>Bacillati</taxon>
        <taxon>Actinomycetota</taxon>
        <taxon>Actinomycetes</taxon>
        <taxon>Micromonosporales</taxon>
        <taxon>Micromonosporaceae</taxon>
        <taxon>Actinoplanes</taxon>
    </lineage>
</organism>
<reference evidence="3 4" key="1">
    <citation type="submission" date="2014-10" db="EMBL/GenBank/DDBJ databases">
        <title>Draft genome sequence of Actinoplanes utahensis NRRL 12052.</title>
        <authorList>
            <person name="Velasco-Bucheli B."/>
            <person name="del Cerro C."/>
            <person name="Hormigo D."/>
            <person name="Garcia J.L."/>
            <person name="Acebal C."/>
            <person name="Arroyo M."/>
            <person name="de la Mata I."/>
        </authorList>
    </citation>
    <scope>NUCLEOTIDE SEQUENCE [LARGE SCALE GENOMIC DNA]</scope>
    <source>
        <strain evidence="3 4">NRRL 12052</strain>
    </source>
</reference>
<dbReference type="AlphaFoldDB" id="A0A0A6USM5"/>
<gene>
    <name evidence="3" type="ORF">MB27_09975</name>
</gene>
<comment type="caution">
    <text evidence="3">The sequence shown here is derived from an EMBL/GenBank/DDBJ whole genome shotgun (WGS) entry which is preliminary data.</text>
</comment>
<keyword evidence="2" id="KW-1133">Transmembrane helix</keyword>
<dbReference type="EMBL" id="JRTT01000010">
    <property type="protein sequence ID" value="KHD77454.1"/>
    <property type="molecule type" value="Genomic_DNA"/>
</dbReference>
<dbReference type="STRING" id="1869.MB27_09975"/>
<feature type="transmembrane region" description="Helical" evidence="2">
    <location>
        <begin position="291"/>
        <end position="308"/>
    </location>
</feature>
<evidence type="ECO:0000256" key="1">
    <source>
        <dbReference type="SAM" id="MobiDB-lite"/>
    </source>
</evidence>
<proteinExistence type="predicted"/>
<feature type="transmembrane region" description="Helical" evidence="2">
    <location>
        <begin position="320"/>
        <end position="341"/>
    </location>
</feature>
<keyword evidence="2" id="KW-0472">Membrane</keyword>
<dbReference type="RefSeq" id="WP_043523953.1">
    <property type="nucleotide sequence ID" value="NZ_BAABKU010000015.1"/>
</dbReference>
<dbReference type="Proteomes" id="UP000054537">
    <property type="component" value="Unassembled WGS sequence"/>
</dbReference>